<evidence type="ECO:0000256" key="1">
    <source>
        <dbReference type="SAM" id="Phobius"/>
    </source>
</evidence>
<dbReference type="EMBL" id="PSQE01000002">
    <property type="protein sequence ID" value="RHN71772.1"/>
    <property type="molecule type" value="Genomic_DNA"/>
</dbReference>
<reference evidence="3" key="1">
    <citation type="journal article" date="2018" name="Nat. Plants">
        <title>Whole-genome landscape of Medicago truncatula symbiotic genes.</title>
        <authorList>
            <person name="Pecrix Y."/>
            <person name="Gamas P."/>
            <person name="Carrere S."/>
        </authorList>
    </citation>
    <scope>NUCLEOTIDE SEQUENCE</scope>
    <source>
        <tissue evidence="3">Leaves</tissue>
    </source>
</reference>
<feature type="chain" id="PRO_5017340961" description="Transmembrane protein" evidence="2">
    <location>
        <begin position="20"/>
        <end position="107"/>
    </location>
</feature>
<evidence type="ECO:0008006" key="4">
    <source>
        <dbReference type="Google" id="ProtNLM"/>
    </source>
</evidence>
<keyword evidence="1" id="KW-0812">Transmembrane</keyword>
<accession>A0A396J328</accession>
<proteinExistence type="predicted"/>
<dbReference type="AlphaFoldDB" id="A0A396J328"/>
<feature type="transmembrane region" description="Helical" evidence="1">
    <location>
        <begin position="85"/>
        <end position="104"/>
    </location>
</feature>
<dbReference type="Gramene" id="rna7407">
    <property type="protein sequence ID" value="RHN71772.1"/>
    <property type="gene ID" value="gene7407"/>
</dbReference>
<feature type="signal peptide" evidence="2">
    <location>
        <begin position="1"/>
        <end position="19"/>
    </location>
</feature>
<gene>
    <name evidence="3" type="ORF">MtrunA17_Chr2g0280441</name>
</gene>
<evidence type="ECO:0000313" key="3">
    <source>
        <dbReference type="EMBL" id="RHN71772.1"/>
    </source>
</evidence>
<evidence type="ECO:0000256" key="2">
    <source>
        <dbReference type="SAM" id="SignalP"/>
    </source>
</evidence>
<protein>
    <recommendedName>
        <fullName evidence="4">Transmembrane protein</fullName>
    </recommendedName>
</protein>
<keyword evidence="1" id="KW-1133">Transmembrane helix</keyword>
<name>A0A396J328_MEDTR</name>
<sequence>MRFSKIVTAFKLLLQTANLSLQLLSVGIGFQQFLHKTVKCSCFLHRIFSCLRHKIPKSFENHKFVFFAKHSLKVLLRVFTSQFRILLYLILIIRTTAGGGGFLLGTF</sequence>
<keyword evidence="2" id="KW-0732">Signal</keyword>
<dbReference type="Proteomes" id="UP000265566">
    <property type="component" value="Chromosome 2"/>
</dbReference>
<keyword evidence="1" id="KW-0472">Membrane</keyword>
<organism evidence="3">
    <name type="scientific">Medicago truncatula</name>
    <name type="common">Barrel medic</name>
    <name type="synonym">Medicago tribuloides</name>
    <dbReference type="NCBI Taxonomy" id="3880"/>
    <lineage>
        <taxon>Eukaryota</taxon>
        <taxon>Viridiplantae</taxon>
        <taxon>Streptophyta</taxon>
        <taxon>Embryophyta</taxon>
        <taxon>Tracheophyta</taxon>
        <taxon>Spermatophyta</taxon>
        <taxon>Magnoliopsida</taxon>
        <taxon>eudicotyledons</taxon>
        <taxon>Gunneridae</taxon>
        <taxon>Pentapetalae</taxon>
        <taxon>rosids</taxon>
        <taxon>fabids</taxon>
        <taxon>Fabales</taxon>
        <taxon>Fabaceae</taxon>
        <taxon>Papilionoideae</taxon>
        <taxon>50 kb inversion clade</taxon>
        <taxon>NPAAA clade</taxon>
        <taxon>Hologalegina</taxon>
        <taxon>IRL clade</taxon>
        <taxon>Trifolieae</taxon>
        <taxon>Medicago</taxon>
    </lineage>
</organism>
<comment type="caution">
    <text evidence="3">The sequence shown here is derived from an EMBL/GenBank/DDBJ whole genome shotgun (WGS) entry which is preliminary data.</text>
</comment>